<proteinExistence type="predicted"/>
<name>A0A6M3J8J6_9ZZZZ</name>
<gene>
    <name evidence="1" type="ORF">MM415B00360_0035</name>
</gene>
<reference evidence="1" key="1">
    <citation type="submission" date="2020-03" db="EMBL/GenBank/DDBJ databases">
        <title>The deep terrestrial virosphere.</title>
        <authorList>
            <person name="Holmfeldt K."/>
            <person name="Nilsson E."/>
            <person name="Simone D."/>
            <person name="Lopez-Fernandez M."/>
            <person name="Wu X."/>
            <person name="de Brujin I."/>
            <person name="Lundin D."/>
            <person name="Andersson A."/>
            <person name="Bertilsson S."/>
            <person name="Dopson M."/>
        </authorList>
    </citation>
    <scope>NUCLEOTIDE SEQUENCE</scope>
    <source>
        <strain evidence="1">MM415B00360</strain>
    </source>
</reference>
<protein>
    <submittedName>
        <fullName evidence="1">Uncharacterized protein</fullName>
    </submittedName>
</protein>
<dbReference type="EMBL" id="MT141550">
    <property type="protein sequence ID" value="QJA66173.1"/>
    <property type="molecule type" value="Genomic_DNA"/>
</dbReference>
<dbReference type="AlphaFoldDB" id="A0A6M3J8J6"/>
<evidence type="ECO:0000313" key="1">
    <source>
        <dbReference type="EMBL" id="QJA66173.1"/>
    </source>
</evidence>
<accession>A0A6M3J8J6</accession>
<sequence length="134" mass="14164">MPNGSDAYYDQLFGPEAGQGAGGILKGKPSLKGIQESLSRGMQSPLAKGIGGSLFFDWLLNQVMGGIHGRGMRGIQRAGLRSQAEMITPENLYYQAALPQAQEEEAMAHQALMQQISGGVLGPSLAKGEYRIGG</sequence>
<organism evidence="1">
    <name type="scientific">viral metagenome</name>
    <dbReference type="NCBI Taxonomy" id="1070528"/>
    <lineage>
        <taxon>unclassified sequences</taxon>
        <taxon>metagenomes</taxon>
        <taxon>organismal metagenomes</taxon>
    </lineage>
</organism>